<keyword evidence="1" id="KW-0004">4Fe-4S</keyword>
<dbReference type="Pfam" id="PF12838">
    <property type="entry name" value="Fer4_7"/>
    <property type="match status" value="1"/>
</dbReference>
<evidence type="ECO:0000313" key="7">
    <source>
        <dbReference type="Proteomes" id="UP001597176"/>
    </source>
</evidence>
<evidence type="ECO:0000256" key="1">
    <source>
        <dbReference type="ARBA" id="ARBA00022485"/>
    </source>
</evidence>
<dbReference type="PROSITE" id="PS00198">
    <property type="entry name" value="4FE4S_FER_1"/>
    <property type="match status" value="2"/>
</dbReference>
<comment type="caution">
    <text evidence="6">The sequence shown here is derived from an EMBL/GenBank/DDBJ whole genome shotgun (WGS) entry which is preliminary data.</text>
</comment>
<sequence>MSDRIVIACSCEGTVALDGTAIGKACGGRLETAEQLCGREVGRFEEALAGNVPITVSCTLQAPLFTDIAAASGAEARVAYANIRETAGWSTDAAGAAPKIAALLAAAAEVQPAPGSVAMISQGVALIYGGDEIAIEAGRRLADHLDVTVLLSRPRDVPVPRRHEFPVLQGDVVSAGGHLGAFSLRIDDYALPSPSSRRSLAFGPSRNGATSTCDVVLDLTGGTPLFSAHDLRSGYVRADPRDPAAVERAIFTISHLVGEFEKARFVDFQADLCAHSRSRITGCTRCLDVCPTGAISPAGDHVAIDPYICAGCGSCASVCPTGAAAYALPAADALMRRLRTLMLAYHRAGGRDGVVLFHDAEHGEPLIEALARYGDGLPANVLPVAVNEVTQLGPEAAAALLAYGAAGIRLLVRERPHHDIAALRRMALLADTLAGALGYGSADGTPVVSLIETDDPDILGLALSSGGLGTPSPVPAAFMPAGPKRNVLQFAFREMHVAAPAPVALVPLEAGAPFGGLEFRTEACTLCLACVGTCPTHALSDSQEKPLLAFEESLCVQCGLCAATCPEDVITLKPQVDFDAWSQPRRIVKEEEPFDCVACGKPFGTRSTIERVIEKLQGRHWMFRGSAGEARIRSLMMCDTCRVETAVNEAFDPHTIPERAKPLTSEDYFRARESRGDGGV</sequence>
<dbReference type="SUPFAM" id="SSF54862">
    <property type="entry name" value="4Fe-4S ferredoxins"/>
    <property type="match status" value="1"/>
</dbReference>
<evidence type="ECO:0000256" key="2">
    <source>
        <dbReference type="ARBA" id="ARBA00022723"/>
    </source>
</evidence>
<protein>
    <submittedName>
        <fullName evidence="6">4Fe-4S binding protein</fullName>
    </submittedName>
</protein>
<dbReference type="PANTHER" id="PTHR43687">
    <property type="entry name" value="ADENYLYLSULFATE REDUCTASE, BETA SUBUNIT"/>
    <property type="match status" value="1"/>
</dbReference>
<feature type="domain" description="4Fe-4S ferredoxin-type" evidence="5">
    <location>
        <begin position="546"/>
        <end position="575"/>
    </location>
</feature>
<dbReference type="InterPro" id="IPR017896">
    <property type="entry name" value="4Fe4S_Fe-S-bd"/>
</dbReference>
<dbReference type="PANTHER" id="PTHR43687:SF4">
    <property type="entry name" value="BLR5484 PROTEIN"/>
    <property type="match status" value="1"/>
</dbReference>
<keyword evidence="2" id="KW-0479">Metal-binding</keyword>
<dbReference type="RefSeq" id="WP_238203785.1">
    <property type="nucleotide sequence ID" value="NZ_JBHTND010000018.1"/>
</dbReference>
<accession>A0ABW3WZG5</accession>
<dbReference type="InterPro" id="IPR017900">
    <property type="entry name" value="4Fe4S_Fe_S_CS"/>
</dbReference>
<feature type="domain" description="4Fe-4S ferredoxin-type" evidence="5">
    <location>
        <begin position="271"/>
        <end position="299"/>
    </location>
</feature>
<dbReference type="InterPro" id="IPR050572">
    <property type="entry name" value="Fe-S_Ferredoxin"/>
</dbReference>
<dbReference type="PROSITE" id="PS51379">
    <property type="entry name" value="4FE4S_FER_2"/>
    <property type="match status" value="4"/>
</dbReference>
<keyword evidence="4" id="KW-0411">Iron-sulfur</keyword>
<feature type="domain" description="4Fe-4S ferredoxin-type" evidence="5">
    <location>
        <begin position="300"/>
        <end position="329"/>
    </location>
</feature>
<keyword evidence="3" id="KW-0408">Iron</keyword>
<gene>
    <name evidence="6" type="ORF">ACFQ4G_14120</name>
</gene>
<proteinExistence type="predicted"/>
<name>A0ABW3WZG5_9HYPH</name>
<dbReference type="Gene3D" id="3.30.70.20">
    <property type="match status" value="2"/>
</dbReference>
<dbReference type="Pfam" id="PF13187">
    <property type="entry name" value="Fer4_9"/>
    <property type="match status" value="1"/>
</dbReference>
<evidence type="ECO:0000259" key="5">
    <source>
        <dbReference type="PROSITE" id="PS51379"/>
    </source>
</evidence>
<evidence type="ECO:0000256" key="3">
    <source>
        <dbReference type="ARBA" id="ARBA00023004"/>
    </source>
</evidence>
<reference evidence="7" key="1">
    <citation type="journal article" date="2019" name="Int. J. Syst. Evol. Microbiol.">
        <title>The Global Catalogue of Microorganisms (GCM) 10K type strain sequencing project: providing services to taxonomists for standard genome sequencing and annotation.</title>
        <authorList>
            <consortium name="The Broad Institute Genomics Platform"/>
            <consortium name="The Broad Institute Genome Sequencing Center for Infectious Disease"/>
            <person name="Wu L."/>
            <person name="Ma J."/>
        </authorList>
    </citation>
    <scope>NUCLEOTIDE SEQUENCE [LARGE SCALE GENOMIC DNA]</scope>
    <source>
        <strain evidence="7">CCUG 56108</strain>
    </source>
</reference>
<dbReference type="EMBL" id="JBHTND010000018">
    <property type="protein sequence ID" value="MFD1302708.1"/>
    <property type="molecule type" value="Genomic_DNA"/>
</dbReference>
<keyword evidence="7" id="KW-1185">Reference proteome</keyword>
<dbReference type="Proteomes" id="UP001597176">
    <property type="component" value="Unassembled WGS sequence"/>
</dbReference>
<evidence type="ECO:0000313" key="6">
    <source>
        <dbReference type="EMBL" id="MFD1302708.1"/>
    </source>
</evidence>
<organism evidence="6 7">
    <name type="scientific">Methylobacterium marchantiae</name>
    <dbReference type="NCBI Taxonomy" id="600331"/>
    <lineage>
        <taxon>Bacteria</taxon>
        <taxon>Pseudomonadati</taxon>
        <taxon>Pseudomonadota</taxon>
        <taxon>Alphaproteobacteria</taxon>
        <taxon>Hyphomicrobiales</taxon>
        <taxon>Methylobacteriaceae</taxon>
        <taxon>Methylobacterium</taxon>
    </lineage>
</organism>
<evidence type="ECO:0000256" key="4">
    <source>
        <dbReference type="ARBA" id="ARBA00023014"/>
    </source>
</evidence>
<feature type="domain" description="4Fe-4S ferredoxin-type" evidence="5">
    <location>
        <begin position="515"/>
        <end position="544"/>
    </location>
</feature>